<feature type="compositionally biased region" description="Acidic residues" evidence="1">
    <location>
        <begin position="47"/>
        <end position="56"/>
    </location>
</feature>
<proteinExistence type="predicted"/>
<feature type="compositionally biased region" description="Basic and acidic residues" evidence="1">
    <location>
        <begin position="57"/>
        <end position="67"/>
    </location>
</feature>
<feature type="compositionally biased region" description="Polar residues" evidence="1">
    <location>
        <begin position="1"/>
        <end position="14"/>
    </location>
</feature>
<keyword evidence="2" id="KW-0812">Transmembrane</keyword>
<evidence type="ECO:0000313" key="4">
    <source>
        <dbReference type="Proteomes" id="UP000663864"/>
    </source>
</evidence>
<evidence type="ECO:0000313" key="3">
    <source>
        <dbReference type="EMBL" id="CAF1314662.1"/>
    </source>
</evidence>
<evidence type="ECO:0000256" key="1">
    <source>
        <dbReference type="SAM" id="MobiDB-lite"/>
    </source>
</evidence>
<sequence>MANKRYNNNISTNDDIQKRLKRTHQMVPSRKGRKNNEKDIQNQIEHNDDDEDDEEYDKIKDFQREQADETSSTNNVLREMSLQSMANSRYNENILTNNDIQQQSKRSHQMVVSRKRRENNEKEIQVIFILFFYIIKNSIFILESNRR</sequence>
<keyword evidence="2" id="KW-0472">Membrane</keyword>
<keyword evidence="2" id="KW-1133">Transmembrane helix</keyword>
<comment type="caution">
    <text evidence="3">The sequence shown here is derived from an EMBL/GenBank/DDBJ whole genome shotgun (WGS) entry which is preliminary data.</text>
</comment>
<feature type="region of interest" description="Disordered" evidence="1">
    <location>
        <begin position="1"/>
        <end position="83"/>
    </location>
</feature>
<protein>
    <submittedName>
        <fullName evidence="3">Uncharacterized protein</fullName>
    </submittedName>
</protein>
<feature type="compositionally biased region" description="Polar residues" evidence="1">
    <location>
        <begin position="69"/>
        <end position="83"/>
    </location>
</feature>
<organism evidence="3 4">
    <name type="scientific">Rotaria sordida</name>
    <dbReference type="NCBI Taxonomy" id="392033"/>
    <lineage>
        <taxon>Eukaryota</taxon>
        <taxon>Metazoa</taxon>
        <taxon>Spiralia</taxon>
        <taxon>Gnathifera</taxon>
        <taxon>Rotifera</taxon>
        <taxon>Eurotatoria</taxon>
        <taxon>Bdelloidea</taxon>
        <taxon>Philodinida</taxon>
        <taxon>Philodinidae</taxon>
        <taxon>Rotaria</taxon>
    </lineage>
</organism>
<reference evidence="3" key="1">
    <citation type="submission" date="2021-02" db="EMBL/GenBank/DDBJ databases">
        <authorList>
            <person name="Nowell W R."/>
        </authorList>
    </citation>
    <scope>NUCLEOTIDE SEQUENCE</scope>
</reference>
<accession>A0A815EQF1</accession>
<gene>
    <name evidence="3" type="ORF">ZHD862_LOCUS28682</name>
</gene>
<dbReference type="Proteomes" id="UP000663864">
    <property type="component" value="Unassembled WGS sequence"/>
</dbReference>
<dbReference type="AlphaFoldDB" id="A0A815EQF1"/>
<dbReference type="EMBL" id="CAJNOT010002422">
    <property type="protein sequence ID" value="CAF1314662.1"/>
    <property type="molecule type" value="Genomic_DNA"/>
</dbReference>
<evidence type="ECO:0000256" key="2">
    <source>
        <dbReference type="SAM" id="Phobius"/>
    </source>
</evidence>
<name>A0A815EQF1_9BILA</name>
<feature type="transmembrane region" description="Helical" evidence="2">
    <location>
        <begin position="124"/>
        <end position="142"/>
    </location>
</feature>